<dbReference type="InterPro" id="IPR051695">
    <property type="entry name" value="Phosphoglycerate_Mutase"/>
</dbReference>
<keyword evidence="3" id="KW-1185">Reference proteome</keyword>
<dbReference type="Proteomes" id="UP001060112">
    <property type="component" value="Chromosome"/>
</dbReference>
<dbReference type="InterPro" id="IPR001345">
    <property type="entry name" value="PG/BPGM_mutase_AS"/>
</dbReference>
<evidence type="ECO:0000313" key="3">
    <source>
        <dbReference type="Proteomes" id="UP001060112"/>
    </source>
</evidence>
<dbReference type="InterPro" id="IPR029033">
    <property type="entry name" value="His_PPase_superfam"/>
</dbReference>
<gene>
    <name evidence="2" type="ORF">NMU03_06990</name>
</gene>
<dbReference type="Gene3D" id="3.40.50.1240">
    <property type="entry name" value="Phosphoglycerate mutase-like"/>
    <property type="match status" value="1"/>
</dbReference>
<dbReference type="RefSeq" id="WP_290141941.1">
    <property type="nucleotide sequence ID" value="NZ_CP101620.1"/>
</dbReference>
<accession>A0ABY5I728</accession>
<dbReference type="SUPFAM" id="SSF53254">
    <property type="entry name" value="Phosphoglycerate mutase-like"/>
    <property type="match status" value="1"/>
</dbReference>
<sequence>MTKHLYLMRHGETLFNERRKIQGWCDSPLTNKGIKQAEVARECLKDIQFDHYYSSTSERCCDTLEIVTDYKVEYKRLKQLKERNFGTFEGESEDLNPKRDGTFDYDDLFPHYGGEYLEDVVKRMSNTLKEIMDKEDHKNVLVVSHGGACYSFLSSVVDPAIVDMHGGFTNCCILHFEYENGQFKYIEIIRPQVEDNN</sequence>
<proteinExistence type="predicted"/>
<dbReference type="CDD" id="cd07067">
    <property type="entry name" value="HP_PGM_like"/>
    <property type="match status" value="1"/>
</dbReference>
<reference evidence="2" key="1">
    <citation type="submission" date="2022-07" db="EMBL/GenBank/DDBJ databases">
        <title>Faecal culturing of patients with breast cancer.</title>
        <authorList>
            <person name="Teng N.M.Y."/>
            <person name="Kiu R."/>
            <person name="Evans R."/>
            <person name="Baker D.J."/>
            <person name="Zenner C."/>
            <person name="Robinson S.D."/>
            <person name="Hall L.J."/>
        </authorList>
    </citation>
    <scope>NUCLEOTIDE SEQUENCE</scope>
    <source>
        <strain evidence="2">LH1062</strain>
    </source>
</reference>
<protein>
    <submittedName>
        <fullName evidence="2">Histidine phosphatase family protein</fullName>
    </submittedName>
</protein>
<dbReference type="PANTHER" id="PTHR46517:SF1">
    <property type="entry name" value="FRUCTOSE-2,6-BISPHOSPHATASE TIGAR"/>
    <property type="match status" value="1"/>
</dbReference>
<evidence type="ECO:0000256" key="1">
    <source>
        <dbReference type="ARBA" id="ARBA00022801"/>
    </source>
</evidence>
<keyword evidence="1" id="KW-0378">Hydrolase</keyword>
<dbReference type="Pfam" id="PF00300">
    <property type="entry name" value="His_Phos_1"/>
    <property type="match status" value="1"/>
</dbReference>
<dbReference type="PROSITE" id="PS00175">
    <property type="entry name" value="PG_MUTASE"/>
    <property type="match status" value="1"/>
</dbReference>
<dbReference type="EMBL" id="CP101620">
    <property type="protein sequence ID" value="UTY40518.1"/>
    <property type="molecule type" value="Genomic_DNA"/>
</dbReference>
<evidence type="ECO:0000313" key="2">
    <source>
        <dbReference type="EMBL" id="UTY40518.1"/>
    </source>
</evidence>
<organism evidence="2 3">
    <name type="scientific">Allocoprobacillus halotolerans</name>
    <dbReference type="NCBI Taxonomy" id="2944914"/>
    <lineage>
        <taxon>Bacteria</taxon>
        <taxon>Bacillati</taxon>
        <taxon>Bacillota</taxon>
        <taxon>Erysipelotrichia</taxon>
        <taxon>Erysipelotrichales</taxon>
        <taxon>Erysipelotrichaceae</taxon>
        <taxon>Allocoprobacillus</taxon>
    </lineage>
</organism>
<dbReference type="SMART" id="SM00855">
    <property type="entry name" value="PGAM"/>
    <property type="match status" value="1"/>
</dbReference>
<dbReference type="InterPro" id="IPR013078">
    <property type="entry name" value="His_Pase_superF_clade-1"/>
</dbReference>
<name>A0ABY5I728_9FIRM</name>
<dbReference type="PANTHER" id="PTHR46517">
    <property type="entry name" value="FRUCTOSE-2,6-BISPHOSPHATASE TIGAR"/>
    <property type="match status" value="1"/>
</dbReference>